<keyword evidence="3" id="KW-1185">Reference proteome</keyword>
<sequence length="349" mass="39496">MADSEENTTSNKSELDEVAQVQLRSGNLLPPPQKKVVSNKDKGNEIIIDENIIPNDPKKKAASAKGIDYYILSHLRKIPVQLSICDALIINQSNGRNKAKQEGERKQRGRKKASPTLPKAVATSKTRKAVPHLGSDIEENKVVPSTARGKKKTEDSDSDYDYESTYANNVQCVFSRRIYSLSVSDNILVVTCIPLQHFKEIFPREVHNVEELVTFYVHPHGKKRKPGRLFYKGGEREEVNRDWFHRLVDSGSNYLRGCLASGMEGIHVHYDRKMRLQEEVSGSLIYMVSSCNRGEILVQFQQILVIHQHIRDVTFPSILRLRMLEKKTFLTILFSKSSWSGTSSSAAEA</sequence>
<evidence type="ECO:0000313" key="2">
    <source>
        <dbReference type="EMBL" id="KAL0928602.1"/>
    </source>
</evidence>
<protein>
    <submittedName>
        <fullName evidence="2">Uncharacterized protein</fullName>
    </submittedName>
</protein>
<feature type="region of interest" description="Disordered" evidence="1">
    <location>
        <begin position="95"/>
        <end position="160"/>
    </location>
</feature>
<feature type="region of interest" description="Disordered" evidence="1">
    <location>
        <begin position="1"/>
        <end position="41"/>
    </location>
</feature>
<comment type="caution">
    <text evidence="2">The sequence shown here is derived from an EMBL/GenBank/DDBJ whole genome shotgun (WGS) entry which is preliminary data.</text>
</comment>
<dbReference type="AlphaFoldDB" id="A0ABD0W7K1"/>
<dbReference type="EMBL" id="JANQDX010000001">
    <property type="protein sequence ID" value="KAL0928602.1"/>
    <property type="molecule type" value="Genomic_DNA"/>
</dbReference>
<dbReference type="Proteomes" id="UP001552299">
    <property type="component" value="Unassembled WGS sequence"/>
</dbReference>
<name>A0ABD0W7K1_DENTH</name>
<organism evidence="2 3">
    <name type="scientific">Dendrobium thyrsiflorum</name>
    <name type="common">Pinecone-like raceme dendrobium</name>
    <name type="synonym">Orchid</name>
    <dbReference type="NCBI Taxonomy" id="117978"/>
    <lineage>
        <taxon>Eukaryota</taxon>
        <taxon>Viridiplantae</taxon>
        <taxon>Streptophyta</taxon>
        <taxon>Embryophyta</taxon>
        <taxon>Tracheophyta</taxon>
        <taxon>Spermatophyta</taxon>
        <taxon>Magnoliopsida</taxon>
        <taxon>Liliopsida</taxon>
        <taxon>Asparagales</taxon>
        <taxon>Orchidaceae</taxon>
        <taxon>Epidendroideae</taxon>
        <taxon>Malaxideae</taxon>
        <taxon>Dendrobiinae</taxon>
        <taxon>Dendrobium</taxon>
    </lineage>
</organism>
<evidence type="ECO:0000256" key="1">
    <source>
        <dbReference type="SAM" id="MobiDB-lite"/>
    </source>
</evidence>
<evidence type="ECO:0000313" key="3">
    <source>
        <dbReference type="Proteomes" id="UP001552299"/>
    </source>
</evidence>
<gene>
    <name evidence="2" type="ORF">M5K25_000504</name>
</gene>
<accession>A0ABD0W7K1</accession>
<reference evidence="2 3" key="1">
    <citation type="journal article" date="2024" name="Plant Biotechnol. J.">
        <title>Dendrobium thyrsiflorum genome and its molecular insights into genes involved in important horticultural traits.</title>
        <authorList>
            <person name="Chen B."/>
            <person name="Wang J.Y."/>
            <person name="Zheng P.J."/>
            <person name="Li K.L."/>
            <person name="Liang Y.M."/>
            <person name="Chen X.F."/>
            <person name="Zhang C."/>
            <person name="Zhao X."/>
            <person name="He X."/>
            <person name="Zhang G.Q."/>
            <person name="Liu Z.J."/>
            <person name="Xu Q."/>
        </authorList>
    </citation>
    <scope>NUCLEOTIDE SEQUENCE [LARGE SCALE GENOMIC DNA]</scope>
    <source>
        <strain evidence="2">GZMU011</strain>
    </source>
</reference>
<proteinExistence type="predicted"/>